<dbReference type="PANTHER" id="PTHR18901">
    <property type="entry name" value="2-DEOXYGLUCOSE-6-PHOSPHATE PHOSPHATASE 2"/>
    <property type="match status" value="1"/>
</dbReference>
<gene>
    <name evidence="1" type="ORF">A3H61_04040</name>
</gene>
<dbReference type="Gene3D" id="3.40.50.1000">
    <property type="entry name" value="HAD superfamily/HAD-like"/>
    <property type="match status" value="1"/>
</dbReference>
<proteinExistence type="predicted"/>
<protein>
    <recommendedName>
        <fullName evidence="3">Haloacid dehalogenase</fullName>
    </recommendedName>
</protein>
<name>A0A1G2A7Y2_9BACT</name>
<dbReference type="Gene3D" id="1.10.150.240">
    <property type="entry name" value="Putative phosphatase, domain 2"/>
    <property type="match status" value="1"/>
</dbReference>
<dbReference type="Pfam" id="PF13419">
    <property type="entry name" value="HAD_2"/>
    <property type="match status" value="1"/>
</dbReference>
<dbReference type="NCBIfam" id="TIGR01509">
    <property type="entry name" value="HAD-SF-IA-v3"/>
    <property type="match status" value="1"/>
</dbReference>
<dbReference type="SFLD" id="SFLDS00003">
    <property type="entry name" value="Haloacid_Dehalogenase"/>
    <property type="match status" value="1"/>
</dbReference>
<dbReference type="InterPro" id="IPR023214">
    <property type="entry name" value="HAD_sf"/>
</dbReference>
<dbReference type="Proteomes" id="UP000178315">
    <property type="component" value="Unassembled WGS sequence"/>
</dbReference>
<dbReference type="PANTHER" id="PTHR18901:SF38">
    <property type="entry name" value="PSEUDOURIDINE-5'-PHOSPHATASE"/>
    <property type="match status" value="1"/>
</dbReference>
<dbReference type="EMBL" id="MHJU01000019">
    <property type="protein sequence ID" value="OGY72974.1"/>
    <property type="molecule type" value="Genomic_DNA"/>
</dbReference>
<dbReference type="InterPro" id="IPR023198">
    <property type="entry name" value="PGP-like_dom2"/>
</dbReference>
<evidence type="ECO:0008006" key="3">
    <source>
        <dbReference type="Google" id="ProtNLM"/>
    </source>
</evidence>
<dbReference type="SUPFAM" id="SSF56784">
    <property type="entry name" value="HAD-like"/>
    <property type="match status" value="1"/>
</dbReference>
<dbReference type="AlphaFoldDB" id="A0A1G2A7Y2"/>
<dbReference type="InterPro" id="IPR041492">
    <property type="entry name" value="HAD_2"/>
</dbReference>
<dbReference type="SFLD" id="SFLDG01129">
    <property type="entry name" value="C1.5:_HAD__Beta-PGM__Phosphata"/>
    <property type="match status" value="1"/>
</dbReference>
<dbReference type="SFLD" id="SFLDG01135">
    <property type="entry name" value="C1.5.6:_HAD__Beta-PGM__Phospha"/>
    <property type="match status" value="1"/>
</dbReference>
<sequence>MKVILQKISAVIFDMDGVLVDTERAWFQTTKEWLSGLIGKEWDEEEEARITGKSVPDIYRSLNELYHFSISGQQFFDKYNALAEYVYMVHAELNGHVKETLEAIRGSKIPIALSSSSPHSWINMMLSRFSLAQYFSVVASSEDVGFVGKPAPDIYLYTAKLLNIAPRECAVIEDSRNGVLSAVSAGMIAIGYRTLYNPNQDLSKARAIITDLMDIASYLHENNHT</sequence>
<dbReference type="InterPro" id="IPR036412">
    <property type="entry name" value="HAD-like_sf"/>
</dbReference>
<evidence type="ECO:0000313" key="1">
    <source>
        <dbReference type="EMBL" id="OGY72974.1"/>
    </source>
</evidence>
<accession>A0A1G2A7Y2</accession>
<dbReference type="InterPro" id="IPR006439">
    <property type="entry name" value="HAD-SF_hydro_IA"/>
</dbReference>
<comment type="caution">
    <text evidence="1">The sequence shown here is derived from an EMBL/GenBank/DDBJ whole genome shotgun (WGS) entry which is preliminary data.</text>
</comment>
<reference evidence="1 2" key="1">
    <citation type="journal article" date="2016" name="Nat. Commun.">
        <title>Thousands of microbial genomes shed light on interconnected biogeochemical processes in an aquifer system.</title>
        <authorList>
            <person name="Anantharaman K."/>
            <person name="Brown C.T."/>
            <person name="Hug L.A."/>
            <person name="Sharon I."/>
            <person name="Castelle C.J."/>
            <person name="Probst A.J."/>
            <person name="Thomas B.C."/>
            <person name="Singh A."/>
            <person name="Wilkins M.J."/>
            <person name="Karaoz U."/>
            <person name="Brodie E.L."/>
            <person name="Williams K.H."/>
            <person name="Hubbard S.S."/>
            <person name="Banfield J.F."/>
        </authorList>
    </citation>
    <scope>NUCLEOTIDE SEQUENCE [LARGE SCALE GENOMIC DNA]</scope>
</reference>
<organism evidence="1 2">
    <name type="scientific">Candidatus Jacksonbacteria bacterium RIFCSPLOWO2_02_FULL_44_20</name>
    <dbReference type="NCBI Taxonomy" id="1798460"/>
    <lineage>
        <taxon>Bacteria</taxon>
        <taxon>Candidatus Jacksoniibacteriota</taxon>
    </lineage>
</organism>
<evidence type="ECO:0000313" key="2">
    <source>
        <dbReference type="Proteomes" id="UP000178315"/>
    </source>
</evidence>